<name>A0A975DA83_9GAMM</name>
<accession>A0A975DA83</accession>
<keyword evidence="2" id="KW-0813">Transport</keyword>
<keyword evidence="5 10" id="KW-0812">Transmembrane</keyword>
<dbReference type="GO" id="GO:0042910">
    <property type="term" value="F:xenobiotic transmembrane transporter activity"/>
    <property type="evidence" value="ECO:0007669"/>
    <property type="project" value="InterPro"/>
</dbReference>
<feature type="transmembrane region" description="Helical" evidence="10">
    <location>
        <begin position="158"/>
        <end position="178"/>
    </location>
</feature>
<dbReference type="InterPro" id="IPR002528">
    <property type="entry name" value="MATE_fam"/>
</dbReference>
<dbReference type="PANTHER" id="PTHR43298:SF2">
    <property type="entry name" value="FMN_FAD EXPORTER YEEO-RELATED"/>
    <property type="match status" value="1"/>
</dbReference>
<sequence>MFKRPEFTSTLKLAWPISLQSMLVTLLSMIDVMMVSHLGDEAIAAVGLGNRVMFVVMVIVMGLSWGVGILSAQYHGAGLGEKIRGSIIIGICYGFIALIPVIVAAFYLSDDVLNIGTLDPTVIALGETYLWITMPSMLFVAVIQVFENALRSINQVKLPLIFSAVSILLNVVLNYWLINGGLGVPALGVAGAAYATTISRAFQMVLMLVFIQNTKHLLSIRRSDFSAIKYRPHWTKLLNLVLPMMFSFGIWSLGSFTYQLIFGRIGTTELAVISMLLPVEGIFLSIFFGIASACSIVVGQHLGANRLEDAWLTAKIFSGLGPIVAIALGGLLILFSDWVLMPYQGISPETMAMAKTIFIVIGGCAWLKVINMTLAMGILRAGGDNRFCLITDTICMWLISIPLVWLAAFYWQLAFVWVVLIMYSEEVCKTFMFGVRVKNKRWMKNLTS</sequence>
<dbReference type="Proteomes" id="UP000682739">
    <property type="component" value="Chromosome"/>
</dbReference>
<keyword evidence="3" id="KW-0050">Antiport</keyword>
<dbReference type="NCBIfam" id="TIGR00797">
    <property type="entry name" value="matE"/>
    <property type="match status" value="1"/>
</dbReference>
<feature type="transmembrane region" description="Helical" evidence="10">
    <location>
        <begin position="86"/>
        <end position="108"/>
    </location>
</feature>
<feature type="transmembrane region" description="Helical" evidence="10">
    <location>
        <begin position="184"/>
        <end position="211"/>
    </location>
</feature>
<feature type="transmembrane region" description="Helical" evidence="10">
    <location>
        <begin position="414"/>
        <end position="435"/>
    </location>
</feature>
<dbReference type="Pfam" id="PF01554">
    <property type="entry name" value="MatE"/>
    <property type="match status" value="2"/>
</dbReference>
<evidence type="ECO:0000256" key="6">
    <source>
        <dbReference type="ARBA" id="ARBA00022989"/>
    </source>
</evidence>
<gene>
    <name evidence="11" type="ORF">J1N51_12145</name>
</gene>
<dbReference type="EMBL" id="CP072110">
    <property type="protein sequence ID" value="QTH63470.1"/>
    <property type="molecule type" value="Genomic_DNA"/>
</dbReference>
<feature type="transmembrane region" description="Helical" evidence="10">
    <location>
        <begin position="12"/>
        <end position="32"/>
    </location>
</feature>
<dbReference type="PIRSF" id="PIRSF006603">
    <property type="entry name" value="DinF"/>
    <property type="match status" value="1"/>
</dbReference>
<evidence type="ECO:0000256" key="2">
    <source>
        <dbReference type="ARBA" id="ARBA00022448"/>
    </source>
</evidence>
<evidence type="ECO:0000313" key="12">
    <source>
        <dbReference type="Proteomes" id="UP000682739"/>
    </source>
</evidence>
<evidence type="ECO:0000256" key="3">
    <source>
        <dbReference type="ARBA" id="ARBA00022449"/>
    </source>
</evidence>
<dbReference type="GO" id="GO:0015297">
    <property type="term" value="F:antiporter activity"/>
    <property type="evidence" value="ECO:0007669"/>
    <property type="project" value="UniProtKB-KW"/>
</dbReference>
<evidence type="ECO:0000256" key="9">
    <source>
        <dbReference type="ARBA" id="ARBA00031636"/>
    </source>
</evidence>
<keyword evidence="7" id="KW-0406">Ion transport</keyword>
<feature type="transmembrane region" description="Helical" evidence="10">
    <location>
        <begin position="387"/>
        <end position="408"/>
    </location>
</feature>
<evidence type="ECO:0000313" key="11">
    <source>
        <dbReference type="EMBL" id="QTH63470.1"/>
    </source>
</evidence>
<protein>
    <recommendedName>
        <fullName evidence="9">Multidrug-efflux transporter</fullName>
    </recommendedName>
</protein>
<evidence type="ECO:0000256" key="4">
    <source>
        <dbReference type="ARBA" id="ARBA00022475"/>
    </source>
</evidence>
<proteinExistence type="predicted"/>
<feature type="transmembrane region" description="Helical" evidence="10">
    <location>
        <begin position="52"/>
        <end position="74"/>
    </location>
</feature>
<dbReference type="GO" id="GO:0006811">
    <property type="term" value="P:monoatomic ion transport"/>
    <property type="evidence" value="ECO:0007669"/>
    <property type="project" value="UniProtKB-KW"/>
</dbReference>
<dbReference type="GO" id="GO:0005886">
    <property type="term" value="C:plasma membrane"/>
    <property type="evidence" value="ECO:0007669"/>
    <property type="project" value="UniProtKB-SubCell"/>
</dbReference>
<dbReference type="AlphaFoldDB" id="A0A975DA83"/>
<comment type="subcellular location">
    <subcellularLocation>
        <location evidence="1">Cell inner membrane</location>
        <topology evidence="1">Multi-pass membrane protein</topology>
    </subcellularLocation>
</comment>
<dbReference type="InterPro" id="IPR050222">
    <property type="entry name" value="MATE_MdtK"/>
</dbReference>
<keyword evidence="6 10" id="KW-1133">Transmembrane helix</keyword>
<keyword evidence="4" id="KW-1003">Cell membrane</keyword>
<evidence type="ECO:0000256" key="1">
    <source>
        <dbReference type="ARBA" id="ARBA00004429"/>
    </source>
</evidence>
<keyword evidence="12" id="KW-1185">Reference proteome</keyword>
<feature type="transmembrane region" description="Helical" evidence="10">
    <location>
        <begin position="128"/>
        <end position="146"/>
    </location>
</feature>
<feature type="transmembrane region" description="Helical" evidence="10">
    <location>
        <begin position="281"/>
        <end position="304"/>
    </location>
</feature>
<keyword evidence="8 10" id="KW-0472">Membrane</keyword>
<reference evidence="11" key="1">
    <citation type="submission" date="2021-03" db="EMBL/GenBank/DDBJ databases">
        <title>Description of Psychrosphaera ytuae sp. nov. isolated from deep sea sediment of South China Sea.</title>
        <authorList>
            <person name="Zhang J."/>
            <person name="Xu X.-D."/>
        </authorList>
    </citation>
    <scope>NUCLEOTIDE SEQUENCE</scope>
    <source>
        <strain evidence="11">MTZ26</strain>
    </source>
</reference>
<organism evidence="11 12">
    <name type="scientific">Psychrosphaera ytuae</name>
    <dbReference type="NCBI Taxonomy" id="2820710"/>
    <lineage>
        <taxon>Bacteria</taxon>
        <taxon>Pseudomonadati</taxon>
        <taxon>Pseudomonadota</taxon>
        <taxon>Gammaproteobacteria</taxon>
        <taxon>Alteromonadales</taxon>
        <taxon>Pseudoalteromonadaceae</taxon>
        <taxon>Psychrosphaera</taxon>
    </lineage>
</organism>
<dbReference type="RefSeq" id="WP_208831526.1">
    <property type="nucleotide sequence ID" value="NZ_CP072110.1"/>
</dbReference>
<evidence type="ECO:0000256" key="8">
    <source>
        <dbReference type="ARBA" id="ARBA00023136"/>
    </source>
</evidence>
<dbReference type="PANTHER" id="PTHR43298">
    <property type="entry name" value="MULTIDRUG RESISTANCE PROTEIN NORM-RELATED"/>
    <property type="match status" value="1"/>
</dbReference>
<feature type="transmembrane region" description="Helical" evidence="10">
    <location>
        <begin position="356"/>
        <end position="375"/>
    </location>
</feature>
<feature type="transmembrane region" description="Helical" evidence="10">
    <location>
        <begin position="316"/>
        <end position="336"/>
    </location>
</feature>
<evidence type="ECO:0000256" key="10">
    <source>
        <dbReference type="SAM" id="Phobius"/>
    </source>
</evidence>
<evidence type="ECO:0000256" key="5">
    <source>
        <dbReference type="ARBA" id="ARBA00022692"/>
    </source>
</evidence>
<dbReference type="KEGG" id="psym:J1N51_12145"/>
<dbReference type="InterPro" id="IPR048279">
    <property type="entry name" value="MdtK-like"/>
</dbReference>
<feature type="transmembrane region" description="Helical" evidence="10">
    <location>
        <begin position="237"/>
        <end position="261"/>
    </location>
</feature>
<evidence type="ECO:0000256" key="7">
    <source>
        <dbReference type="ARBA" id="ARBA00023065"/>
    </source>
</evidence>